<sequence length="171" mass="19812">MSVKNENRKVTAKHMNNDVIHKSFEIGILLKAIDGVLEIIGGILLNFFTPASLNKLVVLLTQHELSEDPNDVISNLMIKMSSNFSISSQNFGVFYLISHGLVKFILIVLLWKRNIWAYPLTIVSFILFIVYQIYRYTIDHSAFLIVLTIFDIIMIFLTYIEYKRMKSEFTL</sequence>
<reference evidence="2 3" key="1">
    <citation type="submission" date="2024-11" db="EMBL/GenBank/DDBJ databases">
        <authorList>
            <person name="Heng Y.C."/>
            <person name="Lim A.C.H."/>
            <person name="Lee J.K.Y."/>
            <person name="Kittelmann S."/>
        </authorList>
    </citation>
    <scope>NUCLEOTIDE SEQUENCE [LARGE SCALE GENOMIC DNA]</scope>
    <source>
        <strain evidence="2 3">WILCCON 0185</strain>
    </source>
</reference>
<dbReference type="InterPro" id="IPR014591">
    <property type="entry name" value="UCP034455"/>
</dbReference>
<accession>A0ABW8T4B3</accession>
<dbReference type="RefSeq" id="WP_406769755.1">
    <property type="nucleotide sequence ID" value="NZ_JBJHZZ010000005.1"/>
</dbReference>
<protein>
    <submittedName>
        <fullName evidence="2">DUF2127 domain-containing protein</fullName>
    </submittedName>
</protein>
<feature type="transmembrane region" description="Helical" evidence="1">
    <location>
        <begin position="92"/>
        <end position="111"/>
    </location>
</feature>
<evidence type="ECO:0000313" key="2">
    <source>
        <dbReference type="EMBL" id="MFL0247302.1"/>
    </source>
</evidence>
<keyword evidence="1" id="KW-0472">Membrane</keyword>
<dbReference type="Pfam" id="PF09900">
    <property type="entry name" value="DUF2127"/>
    <property type="match status" value="1"/>
</dbReference>
<feature type="transmembrane region" description="Helical" evidence="1">
    <location>
        <begin position="28"/>
        <end position="48"/>
    </location>
</feature>
<evidence type="ECO:0000313" key="3">
    <source>
        <dbReference type="Proteomes" id="UP001623591"/>
    </source>
</evidence>
<keyword evidence="1" id="KW-1133">Transmembrane helix</keyword>
<gene>
    <name evidence="2" type="ORF">ACJDUG_09975</name>
</gene>
<organism evidence="2 3">
    <name type="scientific">Candidatus Clostridium stratigraminis</name>
    <dbReference type="NCBI Taxonomy" id="3381661"/>
    <lineage>
        <taxon>Bacteria</taxon>
        <taxon>Bacillati</taxon>
        <taxon>Bacillota</taxon>
        <taxon>Clostridia</taxon>
        <taxon>Eubacteriales</taxon>
        <taxon>Clostridiaceae</taxon>
        <taxon>Clostridium</taxon>
    </lineage>
</organism>
<keyword evidence="1" id="KW-0812">Transmembrane</keyword>
<feature type="transmembrane region" description="Helical" evidence="1">
    <location>
        <begin position="140"/>
        <end position="160"/>
    </location>
</feature>
<dbReference type="Proteomes" id="UP001623591">
    <property type="component" value="Unassembled WGS sequence"/>
</dbReference>
<dbReference type="EMBL" id="JBJHZZ010000005">
    <property type="protein sequence ID" value="MFL0247302.1"/>
    <property type="molecule type" value="Genomic_DNA"/>
</dbReference>
<comment type="caution">
    <text evidence="2">The sequence shown here is derived from an EMBL/GenBank/DDBJ whole genome shotgun (WGS) entry which is preliminary data.</text>
</comment>
<name>A0ABW8T4B3_9CLOT</name>
<dbReference type="PIRSF" id="PIRSF034455">
    <property type="entry name" value="UCP034455"/>
    <property type="match status" value="1"/>
</dbReference>
<dbReference type="InterPro" id="IPR021125">
    <property type="entry name" value="DUF2127"/>
</dbReference>
<keyword evidence="3" id="KW-1185">Reference proteome</keyword>
<feature type="transmembrane region" description="Helical" evidence="1">
    <location>
        <begin position="116"/>
        <end position="134"/>
    </location>
</feature>
<evidence type="ECO:0000256" key="1">
    <source>
        <dbReference type="SAM" id="Phobius"/>
    </source>
</evidence>
<proteinExistence type="predicted"/>